<gene>
    <name evidence="1" type="ORF">rCG_46120</name>
</gene>
<dbReference type="Proteomes" id="UP000234681">
    <property type="component" value="Chromosome 13"/>
</dbReference>
<evidence type="ECO:0000313" key="2">
    <source>
        <dbReference type="Proteomes" id="UP000234681"/>
    </source>
</evidence>
<accession>A6ICY6</accession>
<evidence type="ECO:0000313" key="1">
    <source>
        <dbReference type="EMBL" id="EDM09510.1"/>
    </source>
</evidence>
<sequence>MRQMEPSCLPGHACCVFLSFRIHTRAEPGEFGNLPIILCF</sequence>
<name>A6ICY6_RAT</name>
<protein>
    <submittedName>
        <fullName evidence="1">RCG46120</fullName>
    </submittedName>
</protein>
<dbReference type="AlphaFoldDB" id="A6ICY6"/>
<reference evidence="1 2" key="1">
    <citation type="submission" date="2005-09" db="EMBL/GenBank/DDBJ databases">
        <authorList>
            <person name="Mural R.J."/>
            <person name="Li P.W."/>
            <person name="Adams M.D."/>
            <person name="Amanatides P.G."/>
            <person name="Baden-Tillson H."/>
            <person name="Barnstead M."/>
            <person name="Chin S.H."/>
            <person name="Dew I."/>
            <person name="Evans C.A."/>
            <person name="Ferriera S."/>
            <person name="Flanigan M."/>
            <person name="Fosler C."/>
            <person name="Glodek A."/>
            <person name="Gu Z."/>
            <person name="Holt R.A."/>
            <person name="Jennings D."/>
            <person name="Kraft C.L."/>
            <person name="Lu F."/>
            <person name="Nguyen T."/>
            <person name="Nusskern D.R."/>
            <person name="Pfannkoch C.M."/>
            <person name="Sitter C."/>
            <person name="Sutton G.G."/>
            <person name="Venter J.C."/>
            <person name="Wang Z."/>
            <person name="Woodage T."/>
            <person name="Zheng X.H."/>
            <person name="Zhong F."/>
        </authorList>
    </citation>
    <scope>NUCLEOTIDE SEQUENCE [LARGE SCALE GENOMIC DNA]</scope>
    <source>
        <strain>BN</strain>
        <strain evidence="2">Sprague-Dawley</strain>
    </source>
</reference>
<dbReference type="EMBL" id="CH473958">
    <property type="protein sequence ID" value="EDM09510.1"/>
    <property type="molecule type" value="Genomic_DNA"/>
</dbReference>
<organism evidence="1 2">
    <name type="scientific">Rattus norvegicus</name>
    <name type="common">Rat</name>
    <dbReference type="NCBI Taxonomy" id="10116"/>
    <lineage>
        <taxon>Eukaryota</taxon>
        <taxon>Metazoa</taxon>
        <taxon>Chordata</taxon>
        <taxon>Craniata</taxon>
        <taxon>Vertebrata</taxon>
        <taxon>Euteleostomi</taxon>
        <taxon>Mammalia</taxon>
        <taxon>Eutheria</taxon>
        <taxon>Euarchontoglires</taxon>
        <taxon>Glires</taxon>
        <taxon>Rodentia</taxon>
        <taxon>Myomorpha</taxon>
        <taxon>Muroidea</taxon>
        <taxon>Muridae</taxon>
        <taxon>Murinae</taxon>
        <taxon>Rattus</taxon>
    </lineage>
</organism>
<proteinExistence type="predicted"/>